<evidence type="ECO:0000313" key="1">
    <source>
        <dbReference type="EMBL" id="EKM33715.1"/>
    </source>
</evidence>
<proteinExistence type="predicted"/>
<name>A0A454D514_VIBHA</name>
<reference evidence="1 2" key="1">
    <citation type="submission" date="2012-10" db="EMBL/GenBank/DDBJ databases">
        <title>Genome sequence of Vibrio Cholerae HENC-02.</title>
        <authorList>
            <person name="Eppinger M."/>
            <person name="Hasan N.A."/>
            <person name="Sengamalay N."/>
            <person name="Hine E."/>
            <person name="Su Q."/>
            <person name="Daugherty S.C."/>
            <person name="Young S."/>
            <person name="Sadzewicz L."/>
            <person name="Tallon L."/>
            <person name="Cebula T.A."/>
            <person name="Ravel J."/>
            <person name="Colwell R.R."/>
        </authorList>
    </citation>
    <scope>NUCLEOTIDE SEQUENCE [LARGE SCALE GENOMIC DNA]</scope>
    <source>
        <strain evidence="1 2">HENC-02</strain>
    </source>
</reference>
<evidence type="ECO:0000313" key="2">
    <source>
        <dbReference type="Proteomes" id="UP000008367"/>
    </source>
</evidence>
<sequence length="12" mass="1406">FICEVKKRSAKP</sequence>
<gene>
    <name evidence="1" type="ORF">VCHENC02_0866B</name>
</gene>
<comment type="caution">
    <text evidence="1">The sequence shown here is derived from an EMBL/GenBank/DDBJ whole genome shotgun (WGS) entry which is preliminary data.</text>
</comment>
<accession>A0A454D514</accession>
<feature type="non-terminal residue" evidence="1">
    <location>
        <position position="1"/>
    </location>
</feature>
<dbReference type="EMBL" id="AJSR01000137">
    <property type="protein sequence ID" value="EKM33715.1"/>
    <property type="molecule type" value="Genomic_DNA"/>
</dbReference>
<dbReference type="Proteomes" id="UP000008367">
    <property type="component" value="Unassembled WGS sequence"/>
</dbReference>
<protein>
    <submittedName>
        <fullName evidence="1">Uncharacterized protein</fullName>
    </submittedName>
</protein>
<organism evidence="1 2">
    <name type="scientific">Vibrio harveyi</name>
    <name type="common">Beneckea harveyi</name>
    <dbReference type="NCBI Taxonomy" id="669"/>
    <lineage>
        <taxon>Bacteria</taxon>
        <taxon>Pseudomonadati</taxon>
        <taxon>Pseudomonadota</taxon>
        <taxon>Gammaproteobacteria</taxon>
        <taxon>Vibrionales</taxon>
        <taxon>Vibrionaceae</taxon>
        <taxon>Vibrio</taxon>
    </lineage>
</organism>